<feature type="transmembrane region" description="Helical" evidence="7">
    <location>
        <begin position="21"/>
        <end position="46"/>
    </location>
</feature>
<feature type="transmembrane region" description="Helical" evidence="7">
    <location>
        <begin position="449"/>
        <end position="470"/>
    </location>
</feature>
<feature type="region of interest" description="Disordered" evidence="6">
    <location>
        <begin position="249"/>
        <end position="325"/>
    </location>
</feature>
<proteinExistence type="predicted"/>
<dbReference type="GO" id="GO:0016020">
    <property type="term" value="C:membrane"/>
    <property type="evidence" value="ECO:0007669"/>
    <property type="project" value="UniProtKB-SubCell"/>
</dbReference>
<evidence type="ECO:0000256" key="4">
    <source>
        <dbReference type="ARBA" id="ARBA00022989"/>
    </source>
</evidence>
<evidence type="ECO:0000256" key="5">
    <source>
        <dbReference type="ARBA" id="ARBA00023136"/>
    </source>
</evidence>
<dbReference type="SUPFAM" id="SSF103473">
    <property type="entry name" value="MFS general substrate transporter"/>
    <property type="match status" value="1"/>
</dbReference>
<keyword evidence="3 7" id="KW-0812">Transmembrane</keyword>
<accession>A0A0G4FUM0</accession>
<evidence type="ECO:0000256" key="2">
    <source>
        <dbReference type="ARBA" id="ARBA00022448"/>
    </source>
</evidence>
<dbReference type="Gene3D" id="1.20.1250.20">
    <property type="entry name" value="MFS general substrate transporter like domains"/>
    <property type="match status" value="2"/>
</dbReference>
<organism evidence="8">
    <name type="scientific">Chromera velia CCMP2878</name>
    <dbReference type="NCBI Taxonomy" id="1169474"/>
    <lineage>
        <taxon>Eukaryota</taxon>
        <taxon>Sar</taxon>
        <taxon>Alveolata</taxon>
        <taxon>Colpodellida</taxon>
        <taxon>Chromeraceae</taxon>
        <taxon>Chromera</taxon>
    </lineage>
</organism>
<evidence type="ECO:0000256" key="3">
    <source>
        <dbReference type="ARBA" id="ARBA00022692"/>
    </source>
</evidence>
<reference evidence="8" key="1">
    <citation type="submission" date="2014-11" db="EMBL/GenBank/DDBJ databases">
        <authorList>
            <person name="Otto D Thomas"/>
            <person name="Naeem Raeece"/>
        </authorList>
    </citation>
    <scope>NUCLEOTIDE SEQUENCE</scope>
</reference>
<feature type="transmembrane region" description="Helical" evidence="7">
    <location>
        <begin position="151"/>
        <end position="175"/>
    </location>
</feature>
<dbReference type="VEuPathDB" id="CryptoDB:Cvel_18867"/>
<dbReference type="PANTHER" id="PTHR43385:SF1">
    <property type="entry name" value="RIBOFLAVIN TRANSPORTER RIBJ"/>
    <property type="match status" value="1"/>
</dbReference>
<feature type="compositionally biased region" description="Basic and acidic residues" evidence="6">
    <location>
        <begin position="260"/>
        <end position="269"/>
    </location>
</feature>
<keyword evidence="2" id="KW-0813">Transport</keyword>
<feature type="transmembrane region" description="Helical" evidence="7">
    <location>
        <begin position="209"/>
        <end position="229"/>
    </location>
</feature>
<dbReference type="AlphaFoldDB" id="A0A0G4FUM0"/>
<keyword evidence="4 7" id="KW-1133">Transmembrane helix</keyword>
<evidence type="ECO:0000313" key="8">
    <source>
        <dbReference type="EMBL" id="CEM18643.1"/>
    </source>
</evidence>
<feature type="compositionally biased region" description="Basic and acidic residues" evidence="6">
    <location>
        <begin position="282"/>
        <end position="294"/>
    </location>
</feature>
<keyword evidence="5 7" id="KW-0472">Membrane</keyword>
<feature type="transmembrane region" description="Helical" evidence="7">
    <location>
        <begin position="405"/>
        <end position="425"/>
    </location>
</feature>
<sequence>MEVPCEENASMSRKGFEFKRWMVVLAASIYCLTIGFTHCWGNMTVYVSSYLREVGGEDTRYADAQWLYQVMNTVQGLFTFLGGSLEMACGTATSALIAGWICSLGVVLSFFTCQSFWGLIITYGVVFGMGAGLTYTIPISVSLKWHPEHKGLISGIIFVARGLSVFVITPLQTWYVNPNNKSPTHAPFVDTPQEKYFDDMDVLHRVPSLFLWTGVIFAVVQFGTAIAMPSPTGAESEYMGKMIEERQRLEAQQKAQRVAAETREREGERTASGGATGGVEGQEERPSGEGDSLLRAEGGGETGELEEARARREQAAPASPSPIPKLPTGHMVASHQFWSVWAIMYLNWMSISFFNGFWKVIGTTELHVDDQSLARLGMTWAVLSSCSRVVWGVAADWFGFRGTMVVVGVSFWAFLCTVPLCSQWFPHTLHVFLEDLGWGGDLSEHTLGVWAYFVWVNILKIIDGGAFTILPPIVSEMFGATNFPIVFGLLYSARALSSVLSTLLITRLKAAVGLNTMCEIMALGGLSAGLIAFFAPFHQIKLPQRTVAGGSRKEV</sequence>
<dbReference type="EMBL" id="CDMZ01000648">
    <property type="protein sequence ID" value="CEM18643.1"/>
    <property type="molecule type" value="Genomic_DNA"/>
</dbReference>
<dbReference type="PANTHER" id="PTHR43385">
    <property type="entry name" value="RIBOFLAVIN TRANSPORTER RIBJ"/>
    <property type="match status" value="1"/>
</dbReference>
<gene>
    <name evidence="8" type="ORF">Cvel_18867</name>
</gene>
<feature type="transmembrane region" description="Helical" evidence="7">
    <location>
        <begin position="92"/>
        <end position="111"/>
    </location>
</feature>
<comment type="subcellular location">
    <subcellularLocation>
        <location evidence="1">Membrane</location>
        <topology evidence="1">Multi-pass membrane protein</topology>
    </subcellularLocation>
</comment>
<dbReference type="PhylomeDB" id="A0A0G4FUM0"/>
<evidence type="ECO:0000256" key="7">
    <source>
        <dbReference type="SAM" id="Phobius"/>
    </source>
</evidence>
<protein>
    <recommendedName>
        <fullName evidence="9">Major facilitator superfamily (MFS) profile domain-containing protein</fullName>
    </recommendedName>
</protein>
<dbReference type="InterPro" id="IPR036259">
    <property type="entry name" value="MFS_trans_sf"/>
</dbReference>
<evidence type="ECO:0008006" key="9">
    <source>
        <dbReference type="Google" id="ProtNLM"/>
    </source>
</evidence>
<evidence type="ECO:0000256" key="1">
    <source>
        <dbReference type="ARBA" id="ARBA00004141"/>
    </source>
</evidence>
<evidence type="ECO:0000256" key="6">
    <source>
        <dbReference type="SAM" id="MobiDB-lite"/>
    </source>
</evidence>
<feature type="transmembrane region" description="Helical" evidence="7">
    <location>
        <begin position="117"/>
        <end position="139"/>
    </location>
</feature>
<feature type="transmembrane region" description="Helical" evidence="7">
    <location>
        <begin position="511"/>
        <end position="535"/>
    </location>
</feature>
<dbReference type="InterPro" id="IPR052983">
    <property type="entry name" value="MFS_Riboflavin_Transporter"/>
</dbReference>
<feature type="transmembrane region" description="Helical" evidence="7">
    <location>
        <begin position="482"/>
        <end position="505"/>
    </location>
</feature>
<name>A0A0G4FUM0_9ALVE</name>
<feature type="transmembrane region" description="Helical" evidence="7">
    <location>
        <begin position="337"/>
        <end position="358"/>
    </location>
</feature>